<evidence type="ECO:0000313" key="1">
    <source>
        <dbReference type="EMBL" id="KAF5392758.1"/>
    </source>
</evidence>
<dbReference type="AlphaFoldDB" id="A0A8H5I0H7"/>
<evidence type="ECO:0000313" key="2">
    <source>
        <dbReference type="Proteomes" id="UP000518752"/>
    </source>
</evidence>
<sequence>MSSLASLSTSPDIEKLQPAHHFRLLQDEHIRGRYHALEHLWGLPRGSVNLFTESNLIYVRADIAQLFWSQDIALAPATELMIKMRSFLESNEFAAHKGYQCSSCFGCLSLQEYEYKLTPIAEHGPPLYMLDSTGSELQKIEFPYNSLPTFKLDLYPFFATAHGGAAFLDKRSNHHPVYSRPLRSIHVFHCESVPRWAYARRDGKEHLRIVTRDDESDSDSESTVYSTYEGERIQSWIHGRSADESNSGEDEVRSGEGEWCAGVQAGIAHFFWSREVDTRIKPGIITENPFLAG</sequence>
<organism evidence="1 2">
    <name type="scientific">Collybiopsis confluens</name>
    <dbReference type="NCBI Taxonomy" id="2823264"/>
    <lineage>
        <taxon>Eukaryota</taxon>
        <taxon>Fungi</taxon>
        <taxon>Dikarya</taxon>
        <taxon>Basidiomycota</taxon>
        <taxon>Agaricomycotina</taxon>
        <taxon>Agaricomycetes</taxon>
        <taxon>Agaricomycetidae</taxon>
        <taxon>Agaricales</taxon>
        <taxon>Marasmiineae</taxon>
        <taxon>Omphalotaceae</taxon>
        <taxon>Collybiopsis</taxon>
    </lineage>
</organism>
<dbReference type="EMBL" id="JAACJN010000004">
    <property type="protein sequence ID" value="KAF5392758.1"/>
    <property type="molecule type" value="Genomic_DNA"/>
</dbReference>
<keyword evidence="2" id="KW-1185">Reference proteome</keyword>
<name>A0A8H5I0H7_9AGAR</name>
<proteinExistence type="predicted"/>
<gene>
    <name evidence="1" type="ORF">D9757_001031</name>
</gene>
<comment type="caution">
    <text evidence="1">The sequence shown here is derived from an EMBL/GenBank/DDBJ whole genome shotgun (WGS) entry which is preliminary data.</text>
</comment>
<accession>A0A8H5I0H7</accession>
<protein>
    <submittedName>
        <fullName evidence="1">Uncharacterized protein</fullName>
    </submittedName>
</protein>
<reference evidence="1 2" key="1">
    <citation type="journal article" date="2020" name="ISME J.">
        <title>Uncovering the hidden diversity of litter-decomposition mechanisms in mushroom-forming fungi.</title>
        <authorList>
            <person name="Floudas D."/>
            <person name="Bentzer J."/>
            <person name="Ahren D."/>
            <person name="Johansson T."/>
            <person name="Persson P."/>
            <person name="Tunlid A."/>
        </authorList>
    </citation>
    <scope>NUCLEOTIDE SEQUENCE [LARGE SCALE GENOMIC DNA]</scope>
    <source>
        <strain evidence="1 2">CBS 406.79</strain>
    </source>
</reference>
<dbReference type="Proteomes" id="UP000518752">
    <property type="component" value="Unassembled WGS sequence"/>
</dbReference>